<keyword evidence="4" id="KW-1133">Transmembrane helix</keyword>
<dbReference type="EMBL" id="FAOZ01000006">
    <property type="protein sequence ID" value="CUU55876.1"/>
    <property type="molecule type" value="Genomic_DNA"/>
</dbReference>
<dbReference type="SUPFAM" id="SSF53822">
    <property type="entry name" value="Periplasmic binding protein-like I"/>
    <property type="match status" value="1"/>
</dbReference>
<dbReference type="PANTHER" id="PTHR47151:SF2">
    <property type="entry name" value="AMINO ACID BINDING PROTEIN"/>
    <property type="match status" value="1"/>
</dbReference>
<feature type="compositionally biased region" description="Polar residues" evidence="3">
    <location>
        <begin position="465"/>
        <end position="482"/>
    </location>
</feature>
<dbReference type="AlphaFoldDB" id="A0A0S4QKQ6"/>
<evidence type="ECO:0000259" key="5">
    <source>
        <dbReference type="Pfam" id="PF13458"/>
    </source>
</evidence>
<dbReference type="InterPro" id="IPR028082">
    <property type="entry name" value="Peripla_BP_I"/>
</dbReference>
<gene>
    <name evidence="6" type="ORF">Ga0074812_106130</name>
</gene>
<proteinExistence type="inferred from homology"/>
<keyword evidence="4" id="KW-0812">Transmembrane</keyword>
<evidence type="ECO:0000313" key="7">
    <source>
        <dbReference type="Proteomes" id="UP000198802"/>
    </source>
</evidence>
<comment type="similarity">
    <text evidence="1">Belongs to the leucine-binding protein family.</text>
</comment>
<dbReference type="CDD" id="cd06342">
    <property type="entry name" value="PBP1_ABC_LIVBP-like"/>
    <property type="match status" value="1"/>
</dbReference>
<accession>A0A0S4QKQ6</accession>
<evidence type="ECO:0000256" key="1">
    <source>
        <dbReference type="ARBA" id="ARBA00010062"/>
    </source>
</evidence>
<feature type="region of interest" description="Disordered" evidence="3">
    <location>
        <begin position="418"/>
        <end position="511"/>
    </location>
</feature>
<name>A0A0S4QKQ6_9ACTN</name>
<feature type="transmembrane region" description="Helical" evidence="4">
    <location>
        <begin position="97"/>
        <end position="118"/>
    </location>
</feature>
<evidence type="ECO:0000256" key="3">
    <source>
        <dbReference type="SAM" id="MobiDB-lite"/>
    </source>
</evidence>
<feature type="region of interest" description="Disordered" evidence="3">
    <location>
        <begin position="227"/>
        <end position="247"/>
    </location>
</feature>
<feature type="domain" description="Leucine-binding protein" evidence="5">
    <location>
        <begin position="134"/>
        <end position="413"/>
    </location>
</feature>
<sequence length="611" mass="62677">MTRDDPEDVAASPGSPRVPRQSEDQASDDLQVPGDLRDPDDVQVPDEDQASEDVQASGERDAPAVGRARLIAGAVMTAVRAVRHWVGRSARTGRGRVLLAAVTAVALAIPSVIGFLLVSAADDGGGAPERVASIGVMAPLSGASADAGSSVRNAVTLAVEEANRDRTVPGWKLEVVAHDDLSRPDGGAAGADLFADDKRMIGVVGPLSSSVAMVSLDRLGEAGLPVISPSNAEPTLTERPEAPDDRPYPTYFRLSGTDEQLSAVAADYAVHTLGRSRISVVDGSPDYGMITLAERFARDAREAGATVPAVHRVEGGSTDDDEIERTARAIRDEAPDLVYLATGAAFAGELRQAFADEGVSVQVLGADGLLSHDYVERAQSLADGDVITDLSVPASRLPSAGAFVAAYTKRFGAPEGLDNLLPDGSSAGSASESGSTGQTGQTGQNSPSSESSPSSENGQSGLSGGSETATPQGRVQPSADTRSNQRRGDGAAGAAANSSGSSDLSEQERAVQRSRDAELAVLRADAIPPVAAYAYDAARALIRAAAAVLPGRTEVSKAARAAVVDAVGAGEYAGVTGRIAFDARGDLRSPRVALYSVLAERFVPLQVEAGG</sequence>
<evidence type="ECO:0000256" key="4">
    <source>
        <dbReference type="SAM" id="Phobius"/>
    </source>
</evidence>
<dbReference type="InterPro" id="IPR028081">
    <property type="entry name" value="Leu-bd"/>
</dbReference>
<feature type="compositionally biased region" description="Basic and acidic residues" evidence="3">
    <location>
        <begin position="236"/>
        <end position="247"/>
    </location>
</feature>
<organism evidence="6 7">
    <name type="scientific">Parafrankia irregularis</name>
    <dbReference type="NCBI Taxonomy" id="795642"/>
    <lineage>
        <taxon>Bacteria</taxon>
        <taxon>Bacillati</taxon>
        <taxon>Actinomycetota</taxon>
        <taxon>Actinomycetes</taxon>
        <taxon>Frankiales</taxon>
        <taxon>Frankiaceae</taxon>
        <taxon>Parafrankia</taxon>
    </lineage>
</organism>
<dbReference type="Proteomes" id="UP000198802">
    <property type="component" value="Unassembled WGS sequence"/>
</dbReference>
<dbReference type="Pfam" id="PF13458">
    <property type="entry name" value="Peripla_BP_6"/>
    <property type="match status" value="1"/>
</dbReference>
<feature type="region of interest" description="Disordered" evidence="3">
    <location>
        <begin position="1"/>
        <end position="62"/>
    </location>
</feature>
<keyword evidence="2" id="KW-0732">Signal</keyword>
<protein>
    <submittedName>
        <fullName evidence="6">ABC-type branched-chain amino acid transport system, substrate-binding protein</fullName>
    </submittedName>
</protein>
<feature type="compositionally biased region" description="Acidic residues" evidence="3">
    <location>
        <begin position="41"/>
        <end position="51"/>
    </location>
</feature>
<reference evidence="7" key="1">
    <citation type="submission" date="2015-11" db="EMBL/GenBank/DDBJ databases">
        <authorList>
            <person name="Varghese N."/>
        </authorList>
    </citation>
    <scope>NUCLEOTIDE SEQUENCE [LARGE SCALE GENOMIC DNA]</scope>
    <source>
        <strain evidence="7">DSM 45899</strain>
    </source>
</reference>
<dbReference type="PANTHER" id="PTHR47151">
    <property type="entry name" value="LEU/ILE/VAL-BINDING ABC TRANSPORTER SUBUNIT"/>
    <property type="match status" value="1"/>
</dbReference>
<evidence type="ECO:0000313" key="6">
    <source>
        <dbReference type="EMBL" id="CUU55876.1"/>
    </source>
</evidence>
<feature type="compositionally biased region" description="Low complexity" evidence="3">
    <location>
        <begin position="424"/>
        <end position="460"/>
    </location>
</feature>
<feature type="compositionally biased region" description="Low complexity" evidence="3">
    <location>
        <begin position="492"/>
        <end position="503"/>
    </location>
</feature>
<keyword evidence="7" id="KW-1185">Reference proteome</keyword>
<evidence type="ECO:0000256" key="2">
    <source>
        <dbReference type="ARBA" id="ARBA00022729"/>
    </source>
</evidence>
<dbReference type="Gene3D" id="3.40.50.2300">
    <property type="match status" value="3"/>
</dbReference>
<keyword evidence="4" id="KW-0472">Membrane</keyword>